<accession>A0A0E9SS30</accession>
<proteinExistence type="predicted"/>
<evidence type="ECO:0000313" key="2">
    <source>
        <dbReference type="EMBL" id="JAH44121.1"/>
    </source>
</evidence>
<feature type="compositionally biased region" description="Basic and acidic residues" evidence="1">
    <location>
        <begin position="33"/>
        <end position="44"/>
    </location>
</feature>
<dbReference type="EMBL" id="GBXM01064456">
    <property type="protein sequence ID" value="JAH44121.1"/>
    <property type="molecule type" value="Transcribed_RNA"/>
</dbReference>
<evidence type="ECO:0000256" key="1">
    <source>
        <dbReference type="SAM" id="MobiDB-lite"/>
    </source>
</evidence>
<reference evidence="2" key="1">
    <citation type="submission" date="2014-11" db="EMBL/GenBank/DDBJ databases">
        <authorList>
            <person name="Amaro Gonzalez C."/>
        </authorList>
    </citation>
    <scope>NUCLEOTIDE SEQUENCE</scope>
</reference>
<reference evidence="2" key="2">
    <citation type="journal article" date="2015" name="Fish Shellfish Immunol.">
        <title>Early steps in the European eel (Anguilla anguilla)-Vibrio vulnificus interaction in the gills: Role of the RtxA13 toxin.</title>
        <authorList>
            <person name="Callol A."/>
            <person name="Pajuelo D."/>
            <person name="Ebbesson L."/>
            <person name="Teles M."/>
            <person name="MacKenzie S."/>
            <person name="Amaro C."/>
        </authorList>
    </citation>
    <scope>NUCLEOTIDE SEQUENCE</scope>
</reference>
<name>A0A0E9SS30_ANGAN</name>
<organism evidence="2">
    <name type="scientific">Anguilla anguilla</name>
    <name type="common">European freshwater eel</name>
    <name type="synonym">Muraena anguilla</name>
    <dbReference type="NCBI Taxonomy" id="7936"/>
    <lineage>
        <taxon>Eukaryota</taxon>
        <taxon>Metazoa</taxon>
        <taxon>Chordata</taxon>
        <taxon>Craniata</taxon>
        <taxon>Vertebrata</taxon>
        <taxon>Euteleostomi</taxon>
        <taxon>Actinopterygii</taxon>
        <taxon>Neopterygii</taxon>
        <taxon>Teleostei</taxon>
        <taxon>Anguilliformes</taxon>
        <taxon>Anguillidae</taxon>
        <taxon>Anguilla</taxon>
    </lineage>
</organism>
<protein>
    <submittedName>
        <fullName evidence="2">Uncharacterized protein</fullName>
    </submittedName>
</protein>
<feature type="region of interest" description="Disordered" evidence="1">
    <location>
        <begin position="33"/>
        <end position="53"/>
    </location>
</feature>
<dbReference type="AlphaFoldDB" id="A0A0E9SS30"/>
<sequence length="53" mass="6514">MLKRVNNPSERYLIKKSLFKCQDCCCSCKEHQQAQWHPRTDFENHWSSQMKKR</sequence>